<proteinExistence type="predicted"/>
<sequence>MDKDSNDQASHKVRVVDDFTLSRPHKLKLFYRCIRKVFDGGIGPRRAAIDKALNTIEADKNRVQKKGQ</sequence>
<name>A0ABP0BRH6_9PEZI</name>
<evidence type="ECO:0000313" key="2">
    <source>
        <dbReference type="Proteomes" id="UP001642406"/>
    </source>
</evidence>
<keyword evidence="2" id="KW-1185">Reference proteome</keyword>
<evidence type="ECO:0000313" key="1">
    <source>
        <dbReference type="EMBL" id="CAK7221660.1"/>
    </source>
</evidence>
<accession>A0ABP0BRH6</accession>
<dbReference type="EMBL" id="CAWUHC010000035">
    <property type="protein sequence ID" value="CAK7221660.1"/>
    <property type="molecule type" value="Genomic_DNA"/>
</dbReference>
<protein>
    <submittedName>
        <fullName evidence="1">Uncharacterized protein</fullName>
    </submittedName>
</protein>
<organism evidence="1 2">
    <name type="scientific">Sporothrix bragantina</name>
    <dbReference type="NCBI Taxonomy" id="671064"/>
    <lineage>
        <taxon>Eukaryota</taxon>
        <taxon>Fungi</taxon>
        <taxon>Dikarya</taxon>
        <taxon>Ascomycota</taxon>
        <taxon>Pezizomycotina</taxon>
        <taxon>Sordariomycetes</taxon>
        <taxon>Sordariomycetidae</taxon>
        <taxon>Ophiostomatales</taxon>
        <taxon>Ophiostomataceae</taxon>
        <taxon>Sporothrix</taxon>
    </lineage>
</organism>
<dbReference type="Proteomes" id="UP001642406">
    <property type="component" value="Unassembled WGS sequence"/>
</dbReference>
<reference evidence="1 2" key="1">
    <citation type="submission" date="2024-01" db="EMBL/GenBank/DDBJ databases">
        <authorList>
            <person name="Allen C."/>
            <person name="Tagirdzhanova G."/>
        </authorList>
    </citation>
    <scope>NUCLEOTIDE SEQUENCE [LARGE SCALE GENOMIC DNA]</scope>
</reference>
<comment type="caution">
    <text evidence="1">The sequence shown here is derived from an EMBL/GenBank/DDBJ whole genome shotgun (WGS) entry which is preliminary data.</text>
</comment>
<gene>
    <name evidence="1" type="ORF">SBRCBS47491_004604</name>
</gene>